<dbReference type="Proteomes" id="UP001152300">
    <property type="component" value="Unassembled WGS sequence"/>
</dbReference>
<organism evidence="1 2">
    <name type="scientific">Sclerotinia nivalis</name>
    <dbReference type="NCBI Taxonomy" id="352851"/>
    <lineage>
        <taxon>Eukaryota</taxon>
        <taxon>Fungi</taxon>
        <taxon>Dikarya</taxon>
        <taxon>Ascomycota</taxon>
        <taxon>Pezizomycotina</taxon>
        <taxon>Leotiomycetes</taxon>
        <taxon>Helotiales</taxon>
        <taxon>Sclerotiniaceae</taxon>
        <taxon>Sclerotinia</taxon>
    </lineage>
</organism>
<dbReference type="AlphaFoldDB" id="A0A9X0AQF4"/>
<gene>
    <name evidence="1" type="ORF">OCU04_005938</name>
</gene>
<keyword evidence="2" id="KW-1185">Reference proteome</keyword>
<evidence type="ECO:0000313" key="1">
    <source>
        <dbReference type="EMBL" id="KAJ8065233.1"/>
    </source>
</evidence>
<comment type="caution">
    <text evidence="1">The sequence shown here is derived from an EMBL/GenBank/DDBJ whole genome shotgun (WGS) entry which is preliminary data.</text>
</comment>
<name>A0A9X0AQF4_9HELO</name>
<sequence>MYLSCPLGLIPTRLSARRCRRNKRRQDADIKLQRTYAVPFPLPPFGGILNIITLPGLTSNTNIPIDERYVYEPIPAGGEYIRLLERTPGHTEPLYS</sequence>
<reference evidence="1" key="1">
    <citation type="submission" date="2022-11" db="EMBL/GenBank/DDBJ databases">
        <title>Genome Resource of Sclerotinia nivalis Strain SnTB1, a Plant Pathogen Isolated from American Ginseng.</title>
        <authorList>
            <person name="Fan S."/>
        </authorList>
    </citation>
    <scope>NUCLEOTIDE SEQUENCE</scope>
    <source>
        <strain evidence="1">SnTB1</strain>
    </source>
</reference>
<proteinExistence type="predicted"/>
<accession>A0A9X0AQF4</accession>
<dbReference type="EMBL" id="JAPEIS010000006">
    <property type="protein sequence ID" value="KAJ8065233.1"/>
    <property type="molecule type" value="Genomic_DNA"/>
</dbReference>
<protein>
    <submittedName>
        <fullName evidence="1">Uncharacterized protein</fullName>
    </submittedName>
</protein>
<evidence type="ECO:0000313" key="2">
    <source>
        <dbReference type="Proteomes" id="UP001152300"/>
    </source>
</evidence>